<sequence>MLDKQIYRKLFSESFSIPIEVTYWDGSNERYGSPTTDLAASITFNEEIAIKEVINNASITFGEAYMNKKIEINGNIQKIIADAYLQQNSFLRSRKYMKFLPKLARHTKTQNKKDVEHHYDLGNDFYRLWLDPTLTYSCAYFKNPEDSLETAQLNKIGRILDKLFIKKGDTLLDIGCGWGTLILKAAKEYHVKSTGVTLSSEQYHYIKQRIKEEKLEDKCEVILADYRELKGKKFDHITSVGMIEHVGQDGLNEYFMSIDQLLAEKGTALIHGISRQQGGATNAWLNKYIFPGGYVPGVVELVDTITTNNLHVIDLESLRRDYQLTLEHWISNFHAVKKEVISMKGETFYRMWDLYLQASAAGFQSSNIDVVQYLIVKPANNEIPMRRI</sequence>
<dbReference type="InterPro" id="IPR029063">
    <property type="entry name" value="SAM-dependent_MTases_sf"/>
</dbReference>
<protein>
    <submittedName>
        <fullName evidence="7">Cyclopropane-fatty-acyl-phospholipid synthase</fullName>
    </submittedName>
</protein>
<organism evidence="7 8">
    <name type="scientific">Candidatus Enterococcus mangumiae</name>
    <dbReference type="NCBI Taxonomy" id="2230878"/>
    <lineage>
        <taxon>Bacteria</taxon>
        <taxon>Bacillati</taxon>
        <taxon>Bacillota</taxon>
        <taxon>Bacilli</taxon>
        <taxon>Lactobacillales</taxon>
        <taxon>Enterococcaceae</taxon>
        <taxon>Enterococcus</taxon>
    </lineage>
</organism>
<dbReference type="SUPFAM" id="SSF53335">
    <property type="entry name" value="S-adenosyl-L-methionine-dependent methyltransferases"/>
    <property type="match status" value="1"/>
</dbReference>
<feature type="domain" description="DUF7884" evidence="6">
    <location>
        <begin position="6"/>
        <end position="94"/>
    </location>
</feature>
<evidence type="ECO:0000256" key="1">
    <source>
        <dbReference type="ARBA" id="ARBA00010815"/>
    </source>
</evidence>
<dbReference type="RefSeq" id="WP_206854930.1">
    <property type="nucleotide sequence ID" value="NZ_CP147250.1"/>
</dbReference>
<comment type="similarity">
    <text evidence="1">Belongs to the CFA/CMAS family.</text>
</comment>
<keyword evidence="5" id="KW-0443">Lipid metabolism</keyword>
<dbReference type="InterPro" id="IPR057206">
    <property type="entry name" value="DUF7884"/>
</dbReference>
<dbReference type="PIRSF" id="PIRSF003085">
    <property type="entry name" value="CMAS"/>
    <property type="match status" value="1"/>
</dbReference>
<dbReference type="PANTHER" id="PTHR43667">
    <property type="entry name" value="CYCLOPROPANE-FATTY-ACYL-PHOSPHOLIPID SYNTHASE"/>
    <property type="match status" value="1"/>
</dbReference>
<dbReference type="CDD" id="cd02440">
    <property type="entry name" value="AdoMet_MTases"/>
    <property type="match status" value="1"/>
</dbReference>
<evidence type="ECO:0000256" key="2">
    <source>
        <dbReference type="ARBA" id="ARBA00022603"/>
    </source>
</evidence>
<evidence type="ECO:0000313" key="8">
    <source>
        <dbReference type="Proteomes" id="UP000664360"/>
    </source>
</evidence>
<evidence type="ECO:0000256" key="4">
    <source>
        <dbReference type="ARBA" id="ARBA00022691"/>
    </source>
</evidence>
<keyword evidence="2" id="KW-0489">Methyltransferase</keyword>
<dbReference type="Proteomes" id="UP000664360">
    <property type="component" value="Chromosome"/>
</dbReference>
<keyword evidence="8" id="KW-1185">Reference proteome</keyword>
<keyword evidence="3" id="KW-0808">Transferase</keyword>
<reference evidence="7 8" key="2">
    <citation type="submission" date="2024-03" db="EMBL/GenBank/DDBJ databases">
        <title>The Genome Sequence of Enterococcus sp. DIV1094.</title>
        <authorList>
            <consortium name="The Broad Institute Genomics Platform"/>
            <consortium name="The Broad Institute Microbial Omics Core"/>
            <consortium name="The Broad Institute Genomic Center for Infectious Diseases"/>
            <person name="Earl A."/>
            <person name="Manson A."/>
            <person name="Gilmore M."/>
            <person name="Schwartman J."/>
            <person name="Shea T."/>
            <person name="Abouelleil A."/>
            <person name="Cao P."/>
            <person name="Chapman S."/>
            <person name="Cusick C."/>
            <person name="Young S."/>
            <person name="Neafsey D."/>
            <person name="Nusbaum C."/>
            <person name="Birren B."/>
        </authorList>
    </citation>
    <scope>NUCLEOTIDE SEQUENCE [LARGE SCALE GENOMIC DNA]</scope>
    <source>
        <strain evidence="7 8">DIV1094</strain>
    </source>
</reference>
<dbReference type="Pfam" id="PF02353">
    <property type="entry name" value="CMAS"/>
    <property type="match status" value="1"/>
</dbReference>
<evidence type="ECO:0000256" key="5">
    <source>
        <dbReference type="ARBA" id="ARBA00023098"/>
    </source>
</evidence>
<evidence type="ECO:0000259" key="6">
    <source>
        <dbReference type="Pfam" id="PF25371"/>
    </source>
</evidence>
<evidence type="ECO:0000313" key="7">
    <source>
        <dbReference type="EMBL" id="WYJ79212.1"/>
    </source>
</evidence>
<dbReference type="Gene3D" id="3.40.50.150">
    <property type="entry name" value="Vaccinia Virus protein VP39"/>
    <property type="match status" value="1"/>
</dbReference>
<evidence type="ECO:0000256" key="3">
    <source>
        <dbReference type="ARBA" id="ARBA00022679"/>
    </source>
</evidence>
<keyword evidence="4" id="KW-0949">S-adenosyl-L-methionine</keyword>
<reference evidence="7 8" key="1">
    <citation type="submission" date="2021-03" db="EMBL/GenBank/DDBJ databases">
        <authorList>
            <person name="Gilmore M.S."/>
            <person name="Schwartzman J."/>
            <person name="Van Tyne D."/>
            <person name="Martin M."/>
            <person name="Earl A.M."/>
            <person name="Manson A.L."/>
            <person name="Straub T."/>
            <person name="Salamzade R."/>
            <person name="Saavedra J."/>
            <person name="Lebreton F."/>
            <person name="Prichula J."/>
            <person name="Schaufler K."/>
            <person name="Gaca A."/>
            <person name="Sgardioli B."/>
            <person name="Wagenaar J."/>
            <person name="Strong T."/>
        </authorList>
    </citation>
    <scope>NUCLEOTIDE SEQUENCE [LARGE SCALE GENOMIC DNA]</scope>
    <source>
        <strain evidence="7 8">DIV1094</strain>
    </source>
</reference>
<dbReference type="Pfam" id="PF25371">
    <property type="entry name" value="DUF7884"/>
    <property type="match status" value="1"/>
</dbReference>
<dbReference type="PANTHER" id="PTHR43667:SF1">
    <property type="entry name" value="CYCLOPROPANE-FATTY-ACYL-PHOSPHOLIPID SYNTHASE"/>
    <property type="match status" value="1"/>
</dbReference>
<accession>A0ABZ2SUD0</accession>
<proteinExistence type="inferred from homology"/>
<dbReference type="InterPro" id="IPR003333">
    <property type="entry name" value="CMAS"/>
</dbReference>
<dbReference type="EMBL" id="CP147250">
    <property type="protein sequence ID" value="WYJ79212.1"/>
    <property type="molecule type" value="Genomic_DNA"/>
</dbReference>
<gene>
    <name evidence="7" type="ORF">DOK79_000721</name>
</gene>
<dbReference type="InterPro" id="IPR050723">
    <property type="entry name" value="CFA/CMAS"/>
</dbReference>
<name>A0ABZ2SUD0_9ENTE</name>